<evidence type="ECO:0008006" key="5">
    <source>
        <dbReference type="Google" id="ProtNLM"/>
    </source>
</evidence>
<dbReference type="Pfam" id="PF06687">
    <property type="entry name" value="SUR7"/>
    <property type="match status" value="1"/>
</dbReference>
<feature type="transmembrane region" description="Helical" evidence="2">
    <location>
        <begin position="171"/>
        <end position="194"/>
    </location>
</feature>
<dbReference type="GO" id="GO:0006897">
    <property type="term" value="P:endocytosis"/>
    <property type="evidence" value="ECO:0007669"/>
    <property type="project" value="TreeGrafter"/>
</dbReference>
<dbReference type="InterPro" id="IPR009571">
    <property type="entry name" value="SUR7/Rim9-like_fungi"/>
</dbReference>
<feature type="transmembrane region" description="Helical" evidence="2">
    <location>
        <begin position="143"/>
        <end position="164"/>
    </location>
</feature>
<accession>A0A6H0XWR4</accession>
<evidence type="ECO:0000256" key="1">
    <source>
        <dbReference type="SAM" id="MobiDB-lite"/>
    </source>
</evidence>
<keyword evidence="2" id="KW-0472">Membrane</keyword>
<sequence length="278" mass="30460">MRISTEATGSCFLLCSLAELPHRTFITMAIARPILGLFAIILLAGGILLQFFVILSGSVYSTPENSIYFLEASTNGVSGAQNPTRWTYLALCGADSNGNNANCGSTAPAIPFNPPQNFNTNSGLPDDFVNHQNYYYYLSRFAWVFYLIALFFAVIAFLVSIIALCSRLGAYLVGSSTFLAMFFQALAASLMTAWTVQGRNAFLAAGQSADLGKYAYGFTWATFACWFLATLFFCVGGSVGKESTNTKRSYFGRKRSTRSRGSFIDNDESGRRVKDEYD</sequence>
<feature type="transmembrane region" description="Helical" evidence="2">
    <location>
        <begin position="214"/>
        <end position="239"/>
    </location>
</feature>
<dbReference type="PANTHER" id="PTHR36414:SF1">
    <property type="entry name" value="PROTEIN SUR7"/>
    <property type="match status" value="1"/>
</dbReference>
<proteinExistence type="predicted"/>
<feature type="region of interest" description="Disordered" evidence="1">
    <location>
        <begin position="255"/>
        <end position="278"/>
    </location>
</feature>
<evidence type="ECO:0000313" key="3">
    <source>
        <dbReference type="EMBL" id="QIW99206.1"/>
    </source>
</evidence>
<name>A0A6H0XWR4_9PEZI</name>
<evidence type="ECO:0000256" key="2">
    <source>
        <dbReference type="SAM" id="Phobius"/>
    </source>
</evidence>
<dbReference type="GO" id="GO:0005938">
    <property type="term" value="C:cell cortex"/>
    <property type="evidence" value="ECO:0007669"/>
    <property type="project" value="TreeGrafter"/>
</dbReference>
<reference evidence="3 4" key="1">
    <citation type="journal article" date="2016" name="Sci. Rep.">
        <title>Peltaster fructicola genome reveals evolution from an invasive phytopathogen to an ectophytic parasite.</title>
        <authorList>
            <person name="Xu C."/>
            <person name="Chen H."/>
            <person name="Gleason M.L."/>
            <person name="Xu J.R."/>
            <person name="Liu H."/>
            <person name="Zhang R."/>
            <person name="Sun G."/>
        </authorList>
    </citation>
    <scope>NUCLEOTIDE SEQUENCE [LARGE SCALE GENOMIC DNA]</scope>
    <source>
        <strain evidence="3 4">LNHT1506</strain>
    </source>
</reference>
<dbReference type="GO" id="GO:0030866">
    <property type="term" value="P:cortical actin cytoskeleton organization"/>
    <property type="evidence" value="ECO:0007669"/>
    <property type="project" value="TreeGrafter"/>
</dbReference>
<dbReference type="GO" id="GO:0031505">
    <property type="term" value="P:fungal-type cell wall organization"/>
    <property type="evidence" value="ECO:0007669"/>
    <property type="project" value="TreeGrafter"/>
</dbReference>
<organism evidence="3 4">
    <name type="scientific">Peltaster fructicola</name>
    <dbReference type="NCBI Taxonomy" id="286661"/>
    <lineage>
        <taxon>Eukaryota</taxon>
        <taxon>Fungi</taxon>
        <taxon>Dikarya</taxon>
        <taxon>Ascomycota</taxon>
        <taxon>Pezizomycotina</taxon>
        <taxon>Dothideomycetes</taxon>
        <taxon>Dothideomycetes incertae sedis</taxon>
        <taxon>Peltaster</taxon>
    </lineage>
</organism>
<dbReference type="Proteomes" id="UP000503462">
    <property type="component" value="Chromosome 3"/>
</dbReference>
<protein>
    <recommendedName>
        <fullName evidence="5">MARVEL domain-containing protein</fullName>
    </recommendedName>
</protein>
<keyword evidence="2" id="KW-1133">Transmembrane helix</keyword>
<feature type="compositionally biased region" description="Basic and acidic residues" evidence="1">
    <location>
        <begin position="268"/>
        <end position="278"/>
    </location>
</feature>
<dbReference type="GO" id="GO:0005886">
    <property type="term" value="C:plasma membrane"/>
    <property type="evidence" value="ECO:0007669"/>
    <property type="project" value="InterPro"/>
</dbReference>
<dbReference type="EMBL" id="CP051141">
    <property type="protein sequence ID" value="QIW99206.1"/>
    <property type="molecule type" value="Genomic_DNA"/>
</dbReference>
<keyword evidence="4" id="KW-1185">Reference proteome</keyword>
<feature type="transmembrane region" description="Helical" evidence="2">
    <location>
        <begin position="34"/>
        <end position="55"/>
    </location>
</feature>
<evidence type="ECO:0000313" key="4">
    <source>
        <dbReference type="Proteomes" id="UP000503462"/>
    </source>
</evidence>
<dbReference type="AlphaFoldDB" id="A0A6H0XWR4"/>
<dbReference type="PANTHER" id="PTHR36414">
    <property type="entry name" value="PROTEIN SUR7"/>
    <property type="match status" value="1"/>
</dbReference>
<dbReference type="GO" id="GO:0045121">
    <property type="term" value="C:membrane raft"/>
    <property type="evidence" value="ECO:0007669"/>
    <property type="project" value="TreeGrafter"/>
</dbReference>
<gene>
    <name evidence="3" type="ORF">AMS68_004724</name>
</gene>
<keyword evidence="2" id="KW-0812">Transmembrane</keyword>
<dbReference type="OrthoDB" id="5419460at2759"/>
<dbReference type="GO" id="GO:0032185">
    <property type="term" value="P:septin cytoskeleton organization"/>
    <property type="evidence" value="ECO:0007669"/>
    <property type="project" value="TreeGrafter"/>
</dbReference>